<keyword evidence="4 9" id="KW-0963">Cytoplasm</keyword>
<gene>
    <name evidence="9" type="primary">gmhA</name>
    <name evidence="11" type="ORF">SAMN05444682_11541</name>
</gene>
<sequence>MNKTIALISEHASPLAMLGGVDSGGQNIYVGELARQLAALGYAIDVFTRRDDPKLPIGVQWLSNVRIIHVDAGPPKQLSKESLFQYMDAFTESMEAFMARQPKRYALLHANFWMSGYVAMKLKERLGVPFVITFHALGKVRLMHQRENDKFPEERCDVEAQVMQAADGIIAECPQDEADLTQLYRADPDKITMVPCGFSPHEFHPIDKAYARMLLDMHPTRKIILQLGRMVPRKGIDTVIQALTQLRKESIDAQLVIVGGEYEKPHLHADLEYRRLMEMATELGVADAVSFEGRKNREQLKYFYAAADVFVSTPWYEPFGITPLEAMACGTPVIGAKVGGIQYSVANGKTGFLVRPKDPQALARKLELVLKSEDLQLYLRQNAIKRVNECFTWKKVAQQMDEVYRRLTAEQLDVKDDDKRIIATAFLEAADTFRLSADSLTDAILRAGNMLAKAFEKGGKVLVCGNGGSAAESLHFSAELLGRFEMPNRVGLPVISLMADQAMLTAWSNDIGFNDVFARQVEAYGRPDDVLMCLSTSGNSPNLLEAMEKAKQLGMVCLTLLGKDGGQAAVRGDINLIVPSSSTQRIQELHLHIIHLLCTIVERRLVNYSVRRQAATLSSSLVQAVDLSVSQNGNPKPDYVKQKSDIFG</sequence>
<dbReference type="GO" id="GO:0008270">
    <property type="term" value="F:zinc ion binding"/>
    <property type="evidence" value="ECO:0007669"/>
    <property type="project" value="UniProtKB-UniRule"/>
</dbReference>
<dbReference type="SUPFAM" id="SSF53697">
    <property type="entry name" value="SIS domain"/>
    <property type="match status" value="1"/>
</dbReference>
<dbReference type="CDD" id="cd03800">
    <property type="entry name" value="GT4_sucrose_synthase"/>
    <property type="match status" value="1"/>
</dbReference>
<reference evidence="11 12" key="1">
    <citation type="submission" date="2016-10" db="EMBL/GenBank/DDBJ databases">
        <authorList>
            <person name="de Groot N.N."/>
        </authorList>
    </citation>
    <scope>NUCLEOTIDE SEQUENCE [LARGE SCALE GENOMIC DNA]</scope>
    <source>
        <strain evidence="11 12">RK1</strain>
    </source>
</reference>
<dbReference type="InterPro" id="IPR050099">
    <property type="entry name" value="SIS_GmhA/DiaA_subfam"/>
</dbReference>
<feature type="binding site" evidence="9">
    <location>
        <position position="595"/>
    </location>
    <ligand>
        <name>Zn(2+)</name>
        <dbReference type="ChEBI" id="CHEBI:29105"/>
    </ligand>
</feature>
<evidence type="ECO:0000256" key="8">
    <source>
        <dbReference type="ARBA" id="ARBA00023277"/>
    </source>
</evidence>
<dbReference type="EC" id="5.3.1.28" evidence="9"/>
<keyword evidence="5 9" id="KW-0479">Metal-binding</keyword>
<dbReference type="GO" id="GO:2001061">
    <property type="term" value="P:D-glycero-D-manno-heptose 7-phosphate biosynthetic process"/>
    <property type="evidence" value="ECO:0007669"/>
    <property type="project" value="UniProtKB-UniPathway"/>
</dbReference>
<dbReference type="RefSeq" id="WP_090631926.1">
    <property type="nucleotide sequence ID" value="NZ_FOQO01000015.1"/>
</dbReference>
<name>A0A1I3UT81_9SPHI</name>
<evidence type="ECO:0000256" key="1">
    <source>
        <dbReference type="ARBA" id="ARBA00000348"/>
    </source>
</evidence>
<keyword evidence="12" id="KW-1185">Reference proteome</keyword>
<dbReference type="CDD" id="cd05006">
    <property type="entry name" value="SIS_GmhA"/>
    <property type="match status" value="1"/>
</dbReference>
<evidence type="ECO:0000256" key="5">
    <source>
        <dbReference type="ARBA" id="ARBA00022723"/>
    </source>
</evidence>
<dbReference type="HAMAP" id="MF_00067">
    <property type="entry name" value="GmhA"/>
    <property type="match status" value="1"/>
</dbReference>
<dbReference type="Pfam" id="PF13439">
    <property type="entry name" value="Glyco_transf_4"/>
    <property type="match status" value="1"/>
</dbReference>
<evidence type="ECO:0000256" key="3">
    <source>
        <dbReference type="ARBA" id="ARBA00009894"/>
    </source>
</evidence>
<dbReference type="OrthoDB" id="9810929at2"/>
<evidence type="ECO:0000256" key="7">
    <source>
        <dbReference type="ARBA" id="ARBA00023235"/>
    </source>
</evidence>
<comment type="cofactor">
    <cofactor evidence="9">
        <name>Zn(2+)</name>
        <dbReference type="ChEBI" id="CHEBI:29105"/>
    </cofactor>
    <text evidence="9">Binds 1 zinc ion per subunit.</text>
</comment>
<keyword evidence="8 9" id="KW-0119">Carbohydrate metabolism</keyword>
<dbReference type="EMBL" id="FOQO01000015">
    <property type="protein sequence ID" value="SFJ85879.1"/>
    <property type="molecule type" value="Genomic_DNA"/>
</dbReference>
<feature type="binding site" evidence="9">
    <location>
        <position position="587"/>
    </location>
    <ligand>
        <name>Zn(2+)</name>
        <dbReference type="ChEBI" id="CHEBI:29105"/>
    </ligand>
</feature>
<feature type="binding site" evidence="9">
    <location>
        <begin position="509"/>
        <end position="510"/>
    </location>
    <ligand>
        <name>substrate</name>
    </ligand>
</feature>
<dbReference type="PROSITE" id="PS51464">
    <property type="entry name" value="SIS"/>
    <property type="match status" value="1"/>
</dbReference>
<organism evidence="11 12">
    <name type="scientific">Parapedobacter indicus</name>
    <dbReference type="NCBI Taxonomy" id="1477437"/>
    <lineage>
        <taxon>Bacteria</taxon>
        <taxon>Pseudomonadati</taxon>
        <taxon>Bacteroidota</taxon>
        <taxon>Sphingobacteriia</taxon>
        <taxon>Sphingobacteriales</taxon>
        <taxon>Sphingobacteriaceae</taxon>
        <taxon>Parapedobacter</taxon>
    </lineage>
</organism>
<dbReference type="STRING" id="1477437.SAMN05444682_11541"/>
<evidence type="ECO:0000256" key="4">
    <source>
        <dbReference type="ARBA" id="ARBA00022490"/>
    </source>
</evidence>
<feature type="binding site" evidence="9">
    <location>
        <position position="479"/>
    </location>
    <ligand>
        <name>Zn(2+)</name>
        <dbReference type="ChEBI" id="CHEBI:29105"/>
    </ligand>
</feature>
<accession>A0A1I3UT81</accession>
<dbReference type="Gene3D" id="3.40.50.2000">
    <property type="entry name" value="Glycogen Phosphorylase B"/>
    <property type="match status" value="2"/>
</dbReference>
<keyword evidence="6 9" id="KW-0862">Zinc</keyword>
<evidence type="ECO:0000313" key="11">
    <source>
        <dbReference type="EMBL" id="SFJ85879.1"/>
    </source>
</evidence>
<comment type="similarity">
    <text evidence="3 9">Belongs to the SIS family. GmhA subfamily.</text>
</comment>
<dbReference type="PANTHER" id="PTHR30390">
    <property type="entry name" value="SEDOHEPTULOSE 7-PHOSPHATE ISOMERASE / DNAA INITIATOR-ASSOCIATING FACTOR FOR REPLICATION INITIATION"/>
    <property type="match status" value="1"/>
</dbReference>
<keyword evidence="7 9" id="KW-0413">Isomerase</keyword>
<protein>
    <recommendedName>
        <fullName evidence="9">Phosphoheptose isomerase</fullName>
        <ecNumber evidence="9">5.3.1.28</ecNumber>
    </recommendedName>
    <alternativeName>
        <fullName evidence="9">Sedoheptulose 7-phosphate isomerase</fullName>
    </alternativeName>
</protein>
<dbReference type="InterPro" id="IPR004515">
    <property type="entry name" value="Phosphoheptose_Isoase"/>
</dbReference>
<comment type="miscellaneous">
    <text evidence="9">The reaction produces a racemic mixture of D-glycero-alpha-D-manno-heptose 7-phosphate and D-glycero-beta-D-manno-heptose 7-phosphate.</text>
</comment>
<dbReference type="InterPro" id="IPR035461">
    <property type="entry name" value="GmhA/DiaA"/>
</dbReference>
<proteinExistence type="inferred from homology"/>
<dbReference type="AlphaFoldDB" id="A0A1I3UT81"/>
<feature type="binding site" evidence="9">
    <location>
        <position position="475"/>
    </location>
    <ligand>
        <name>Zn(2+)</name>
        <dbReference type="ChEBI" id="CHEBI:29105"/>
    </ligand>
</feature>
<dbReference type="Pfam" id="PF13580">
    <property type="entry name" value="SIS_2"/>
    <property type="match status" value="1"/>
</dbReference>
<dbReference type="InterPro" id="IPR001347">
    <property type="entry name" value="SIS_dom"/>
</dbReference>
<comment type="pathway">
    <text evidence="9">Carbohydrate biosynthesis; D-glycero-D-manno-heptose 7-phosphate biosynthesis; D-glycero-alpha-D-manno-heptose 7-phosphate and D-glycero-beta-D-manno-heptose 7-phosphate from sedoheptulose 7-phosphate: step 1/1.</text>
</comment>
<feature type="binding site" evidence="9">
    <location>
        <position position="479"/>
    </location>
    <ligand>
        <name>substrate</name>
    </ligand>
</feature>
<dbReference type="GO" id="GO:0016757">
    <property type="term" value="F:glycosyltransferase activity"/>
    <property type="evidence" value="ECO:0007669"/>
    <property type="project" value="InterPro"/>
</dbReference>
<dbReference type="Gene3D" id="3.40.50.10490">
    <property type="entry name" value="Glucose-6-phosphate isomerase like protein, domain 1"/>
    <property type="match status" value="1"/>
</dbReference>
<dbReference type="InterPro" id="IPR001296">
    <property type="entry name" value="Glyco_trans_1"/>
</dbReference>
<comment type="catalytic activity">
    <reaction evidence="1 9">
        <text>2 D-sedoheptulose 7-phosphate = D-glycero-alpha-D-manno-heptose 7-phosphate + D-glycero-beta-D-manno-heptose 7-phosphate</text>
        <dbReference type="Rhea" id="RHEA:27489"/>
        <dbReference type="ChEBI" id="CHEBI:57483"/>
        <dbReference type="ChEBI" id="CHEBI:60203"/>
        <dbReference type="ChEBI" id="CHEBI:60204"/>
        <dbReference type="EC" id="5.3.1.28"/>
    </reaction>
</comment>
<dbReference type="GO" id="GO:0005737">
    <property type="term" value="C:cytoplasm"/>
    <property type="evidence" value="ECO:0007669"/>
    <property type="project" value="UniProtKB-SubCell"/>
</dbReference>
<dbReference type="Pfam" id="PF00534">
    <property type="entry name" value="Glycos_transf_1"/>
    <property type="match status" value="1"/>
</dbReference>
<evidence type="ECO:0000256" key="2">
    <source>
        <dbReference type="ARBA" id="ARBA00004496"/>
    </source>
</evidence>
<dbReference type="GO" id="GO:0008968">
    <property type="term" value="F:D-sedoheptulose 7-phosphate isomerase activity"/>
    <property type="evidence" value="ECO:0007669"/>
    <property type="project" value="UniProtKB-UniRule"/>
</dbReference>
<dbReference type="UniPathway" id="UPA00041">
    <property type="reaction ID" value="UER00436"/>
</dbReference>
<evidence type="ECO:0000313" key="12">
    <source>
        <dbReference type="Proteomes" id="UP000198670"/>
    </source>
</evidence>
<evidence type="ECO:0000259" key="10">
    <source>
        <dbReference type="PROSITE" id="PS51464"/>
    </source>
</evidence>
<dbReference type="GO" id="GO:0097367">
    <property type="term" value="F:carbohydrate derivative binding"/>
    <property type="evidence" value="ECO:0007669"/>
    <property type="project" value="InterPro"/>
</dbReference>
<evidence type="ECO:0000256" key="9">
    <source>
        <dbReference type="HAMAP-Rule" id="MF_00067"/>
    </source>
</evidence>
<feature type="binding site" evidence="9">
    <location>
        <position position="540"/>
    </location>
    <ligand>
        <name>substrate</name>
    </ligand>
</feature>
<feature type="binding site" evidence="9">
    <location>
        <begin position="466"/>
        <end position="468"/>
    </location>
    <ligand>
        <name>substrate</name>
    </ligand>
</feature>
<dbReference type="Proteomes" id="UP000198670">
    <property type="component" value="Unassembled WGS sequence"/>
</dbReference>
<comment type="subcellular location">
    <subcellularLocation>
        <location evidence="2 9">Cytoplasm</location>
    </subcellularLocation>
</comment>
<dbReference type="GO" id="GO:0005975">
    <property type="term" value="P:carbohydrate metabolic process"/>
    <property type="evidence" value="ECO:0007669"/>
    <property type="project" value="UniProtKB-UniRule"/>
</dbReference>
<feature type="binding site" evidence="9">
    <location>
        <begin position="535"/>
        <end position="537"/>
    </location>
    <ligand>
        <name>substrate</name>
    </ligand>
</feature>
<evidence type="ECO:0000256" key="6">
    <source>
        <dbReference type="ARBA" id="ARBA00022833"/>
    </source>
</evidence>
<dbReference type="InterPro" id="IPR028098">
    <property type="entry name" value="Glyco_trans_4-like_N"/>
</dbReference>
<comment type="function">
    <text evidence="9">Catalyzes the isomerization of sedoheptulose 7-phosphate in D-glycero-D-manno-heptose 7-phosphate.</text>
</comment>
<dbReference type="SUPFAM" id="SSF53756">
    <property type="entry name" value="UDP-Glycosyltransferase/glycogen phosphorylase"/>
    <property type="match status" value="1"/>
</dbReference>
<feature type="domain" description="SIS" evidence="10">
    <location>
        <begin position="451"/>
        <end position="607"/>
    </location>
</feature>
<dbReference type="InterPro" id="IPR046348">
    <property type="entry name" value="SIS_dom_sf"/>
</dbReference>
<feature type="binding site" evidence="9">
    <location>
        <position position="587"/>
    </location>
    <ligand>
        <name>substrate</name>
    </ligand>
</feature>